<dbReference type="EMBL" id="GBXM01052872">
    <property type="protein sequence ID" value="JAH55705.1"/>
    <property type="molecule type" value="Transcribed_RNA"/>
</dbReference>
<proteinExistence type="predicted"/>
<name>A0A0E9TS20_ANGAN</name>
<organism evidence="1">
    <name type="scientific">Anguilla anguilla</name>
    <name type="common">European freshwater eel</name>
    <name type="synonym">Muraena anguilla</name>
    <dbReference type="NCBI Taxonomy" id="7936"/>
    <lineage>
        <taxon>Eukaryota</taxon>
        <taxon>Metazoa</taxon>
        <taxon>Chordata</taxon>
        <taxon>Craniata</taxon>
        <taxon>Vertebrata</taxon>
        <taxon>Euteleostomi</taxon>
        <taxon>Actinopterygii</taxon>
        <taxon>Neopterygii</taxon>
        <taxon>Teleostei</taxon>
        <taxon>Anguilliformes</taxon>
        <taxon>Anguillidae</taxon>
        <taxon>Anguilla</taxon>
    </lineage>
</organism>
<accession>A0A0E9TS20</accession>
<protein>
    <submittedName>
        <fullName evidence="1">Uncharacterized protein</fullName>
    </submittedName>
</protein>
<sequence>MTCLHRYRGVINCAQHLLPKQNGYRMTELRSFSHSLDQASPPQVCR</sequence>
<reference evidence="1" key="2">
    <citation type="journal article" date="2015" name="Fish Shellfish Immunol.">
        <title>Early steps in the European eel (Anguilla anguilla)-Vibrio vulnificus interaction in the gills: Role of the RtxA13 toxin.</title>
        <authorList>
            <person name="Callol A."/>
            <person name="Pajuelo D."/>
            <person name="Ebbesson L."/>
            <person name="Teles M."/>
            <person name="MacKenzie S."/>
            <person name="Amaro C."/>
        </authorList>
    </citation>
    <scope>NUCLEOTIDE SEQUENCE</scope>
</reference>
<reference evidence="1" key="1">
    <citation type="submission" date="2014-11" db="EMBL/GenBank/DDBJ databases">
        <authorList>
            <person name="Amaro Gonzalez C."/>
        </authorList>
    </citation>
    <scope>NUCLEOTIDE SEQUENCE</scope>
</reference>
<dbReference type="AlphaFoldDB" id="A0A0E9TS20"/>
<evidence type="ECO:0000313" key="1">
    <source>
        <dbReference type="EMBL" id="JAH55705.1"/>
    </source>
</evidence>